<keyword evidence="6 7" id="KW-0413">Isomerase</keyword>
<dbReference type="AlphaFoldDB" id="A0A9D1LDJ8"/>
<dbReference type="SUPFAM" id="SSF51556">
    <property type="entry name" value="Metallo-dependent hydrolases"/>
    <property type="match status" value="1"/>
</dbReference>
<name>A0A9D1LDJ8_9FIRM</name>
<dbReference type="HAMAP" id="MF_00675">
    <property type="entry name" value="UxaC"/>
    <property type="match status" value="1"/>
</dbReference>
<evidence type="ECO:0000256" key="2">
    <source>
        <dbReference type="ARBA" id="ARBA00004892"/>
    </source>
</evidence>
<dbReference type="Proteomes" id="UP000824071">
    <property type="component" value="Unassembled WGS sequence"/>
</dbReference>
<dbReference type="InterPro" id="IPR003766">
    <property type="entry name" value="Uronate_isomerase"/>
</dbReference>
<comment type="caution">
    <text evidence="8">The sequence shown here is derived from an EMBL/GenBank/DDBJ whole genome shotgun (WGS) entry which is preliminary data.</text>
</comment>
<organism evidence="8 9">
    <name type="scientific">Candidatus Fimenecus excrementigallinarum</name>
    <dbReference type="NCBI Taxonomy" id="2840816"/>
    <lineage>
        <taxon>Bacteria</taxon>
        <taxon>Bacillati</taxon>
        <taxon>Bacillota</taxon>
        <taxon>Clostridia</taxon>
        <taxon>Candidatus Fimenecus</taxon>
    </lineage>
</organism>
<dbReference type="NCBIfam" id="NF002794">
    <property type="entry name" value="PRK02925.1"/>
    <property type="match status" value="1"/>
</dbReference>
<comment type="similarity">
    <text evidence="3 7">Belongs to the metallo-dependent hydrolases superfamily. Uronate isomerase family.</text>
</comment>
<dbReference type="GO" id="GO:0008880">
    <property type="term" value="F:glucuronate isomerase activity"/>
    <property type="evidence" value="ECO:0007669"/>
    <property type="project" value="UniProtKB-UniRule"/>
</dbReference>
<comment type="catalytic activity">
    <reaction evidence="1 7">
        <text>D-glucuronate = D-fructuronate</text>
        <dbReference type="Rhea" id="RHEA:13049"/>
        <dbReference type="ChEBI" id="CHEBI:58720"/>
        <dbReference type="ChEBI" id="CHEBI:59863"/>
        <dbReference type="EC" id="5.3.1.12"/>
    </reaction>
</comment>
<sequence length="468" mass="53582">MKRFLDKDFLLTTKTAKELYRRGAEKTPIFDWHCHLSPKEIYENRQPADIAELWLAGDHYKWRLMRSCGVDEAYVTGTKPNAEKFRAFAESLPFAVGNPMYHWTHLELQRYFGVEEPLSGKTAAEIYHRCNEKIRAGDFSPRALIARSNVRCVCTTDDPADTLEYHRLLQKETGFACRVLPAFRPDKALHIEQPAFIPWIAALEKAVGREIRTFSELKAALTERMDLFDSLGCCASDHSFAYVPYCPATDSEVEKIFKLGLIGGTLTTEETDKYRTALLRFLGAEYARRGWVMELHIGAMRNNNRRMFERLGPDTGFDSINDYPVAEGLSGLLDALERKGSLPRTVLFALNPKDNYVLGAMLGNFQSSECPSKIQFGSAWWFNDNYTGMREQLQTLANLGVLGKFVGMVTDSRSFLSYPRHEYFRRILCELLGDWVEEGKYPNDLDFLSKLVADISYYNAERYFGLQN</sequence>
<protein>
    <recommendedName>
        <fullName evidence="5 7">Uronate isomerase</fullName>
        <ecNumber evidence="4 7">5.3.1.12</ecNumber>
    </recommendedName>
    <alternativeName>
        <fullName evidence="7">Glucuronate isomerase</fullName>
    </alternativeName>
    <alternativeName>
        <fullName evidence="7">Uronic isomerase</fullName>
    </alternativeName>
</protein>
<proteinExistence type="inferred from homology"/>
<accession>A0A9D1LDJ8</accession>
<evidence type="ECO:0000256" key="3">
    <source>
        <dbReference type="ARBA" id="ARBA00008397"/>
    </source>
</evidence>
<dbReference type="GO" id="GO:0019698">
    <property type="term" value="P:D-galacturonate catabolic process"/>
    <property type="evidence" value="ECO:0007669"/>
    <property type="project" value="TreeGrafter"/>
</dbReference>
<reference evidence="8" key="2">
    <citation type="journal article" date="2021" name="PeerJ">
        <title>Extensive microbial diversity within the chicken gut microbiome revealed by metagenomics and culture.</title>
        <authorList>
            <person name="Gilroy R."/>
            <person name="Ravi A."/>
            <person name="Getino M."/>
            <person name="Pursley I."/>
            <person name="Horton D.L."/>
            <person name="Alikhan N.F."/>
            <person name="Baker D."/>
            <person name="Gharbi K."/>
            <person name="Hall N."/>
            <person name="Watson M."/>
            <person name="Adriaenssens E.M."/>
            <person name="Foster-Nyarko E."/>
            <person name="Jarju S."/>
            <person name="Secka A."/>
            <person name="Antonio M."/>
            <person name="Oren A."/>
            <person name="Chaudhuri R.R."/>
            <person name="La Ragione R."/>
            <person name="Hildebrand F."/>
            <person name="Pallen M.J."/>
        </authorList>
    </citation>
    <scope>NUCLEOTIDE SEQUENCE</scope>
    <source>
        <strain evidence="8">ChiGjej1B1-19959</strain>
    </source>
</reference>
<evidence type="ECO:0000256" key="6">
    <source>
        <dbReference type="ARBA" id="ARBA00023235"/>
    </source>
</evidence>
<dbReference type="Pfam" id="PF02614">
    <property type="entry name" value="UxaC"/>
    <property type="match status" value="1"/>
</dbReference>
<dbReference type="Gene3D" id="1.10.2020.10">
    <property type="entry name" value="uronate isomerase, domain 2, chain A"/>
    <property type="match status" value="1"/>
</dbReference>
<comment type="pathway">
    <text evidence="2 7">Carbohydrate metabolism; pentose and glucuronate interconversion.</text>
</comment>
<evidence type="ECO:0000256" key="1">
    <source>
        <dbReference type="ARBA" id="ARBA00001165"/>
    </source>
</evidence>
<dbReference type="EMBL" id="DVMW01000024">
    <property type="protein sequence ID" value="HIU35590.1"/>
    <property type="molecule type" value="Genomic_DNA"/>
</dbReference>
<dbReference type="EC" id="5.3.1.12" evidence="4 7"/>
<gene>
    <name evidence="7 8" type="primary">uxaC</name>
    <name evidence="8" type="ORF">IAC53_03160</name>
</gene>
<dbReference type="PANTHER" id="PTHR30068:SF4">
    <property type="entry name" value="URONATE ISOMERASE"/>
    <property type="match status" value="1"/>
</dbReference>
<evidence type="ECO:0000256" key="4">
    <source>
        <dbReference type="ARBA" id="ARBA00012546"/>
    </source>
</evidence>
<dbReference type="PANTHER" id="PTHR30068">
    <property type="entry name" value="URONATE ISOMERASE"/>
    <property type="match status" value="1"/>
</dbReference>
<dbReference type="Gene3D" id="3.20.20.140">
    <property type="entry name" value="Metal-dependent hydrolases"/>
    <property type="match status" value="1"/>
</dbReference>
<dbReference type="GO" id="GO:0042840">
    <property type="term" value="P:D-glucuronate catabolic process"/>
    <property type="evidence" value="ECO:0007669"/>
    <property type="project" value="TreeGrafter"/>
</dbReference>
<reference evidence="8" key="1">
    <citation type="submission" date="2020-10" db="EMBL/GenBank/DDBJ databases">
        <authorList>
            <person name="Gilroy R."/>
        </authorList>
    </citation>
    <scope>NUCLEOTIDE SEQUENCE</scope>
    <source>
        <strain evidence="8">ChiGjej1B1-19959</strain>
    </source>
</reference>
<evidence type="ECO:0000256" key="5">
    <source>
        <dbReference type="ARBA" id="ARBA00020555"/>
    </source>
</evidence>
<evidence type="ECO:0000256" key="7">
    <source>
        <dbReference type="HAMAP-Rule" id="MF_00675"/>
    </source>
</evidence>
<evidence type="ECO:0000313" key="8">
    <source>
        <dbReference type="EMBL" id="HIU35590.1"/>
    </source>
</evidence>
<dbReference type="InterPro" id="IPR032466">
    <property type="entry name" value="Metal_Hydrolase"/>
</dbReference>
<evidence type="ECO:0000313" key="9">
    <source>
        <dbReference type="Proteomes" id="UP000824071"/>
    </source>
</evidence>
<comment type="catalytic activity">
    <reaction evidence="7">
        <text>aldehydo-D-galacturonate = keto-D-tagaturonate</text>
        <dbReference type="Rhea" id="RHEA:27702"/>
        <dbReference type="ChEBI" id="CHEBI:12952"/>
        <dbReference type="ChEBI" id="CHEBI:17886"/>
    </reaction>
</comment>